<proteinExistence type="predicted"/>
<dbReference type="SUPFAM" id="SSF56300">
    <property type="entry name" value="Metallo-dependent phosphatases"/>
    <property type="match status" value="1"/>
</dbReference>
<dbReference type="EMBL" id="MT142757">
    <property type="protein sequence ID" value="QJA88140.1"/>
    <property type="molecule type" value="Genomic_DNA"/>
</dbReference>
<protein>
    <submittedName>
        <fullName evidence="2">Putative calcineurin-like phosphoesterase</fullName>
    </submittedName>
</protein>
<organism evidence="2">
    <name type="scientific">viral metagenome</name>
    <dbReference type="NCBI Taxonomy" id="1070528"/>
    <lineage>
        <taxon>unclassified sequences</taxon>
        <taxon>metagenomes</taxon>
        <taxon>organismal metagenomes</taxon>
    </lineage>
</organism>
<dbReference type="GO" id="GO:0016787">
    <property type="term" value="F:hydrolase activity"/>
    <property type="evidence" value="ECO:0007669"/>
    <property type="project" value="InterPro"/>
</dbReference>
<reference evidence="2" key="1">
    <citation type="submission" date="2020-03" db="EMBL/GenBank/DDBJ databases">
        <title>The deep terrestrial virosphere.</title>
        <authorList>
            <person name="Holmfeldt K."/>
            <person name="Nilsson E."/>
            <person name="Simone D."/>
            <person name="Lopez-Fernandez M."/>
            <person name="Wu X."/>
            <person name="de Brujin I."/>
            <person name="Lundin D."/>
            <person name="Andersson A."/>
            <person name="Bertilsson S."/>
            <person name="Dopson M."/>
        </authorList>
    </citation>
    <scope>NUCLEOTIDE SEQUENCE</scope>
    <source>
        <strain evidence="2">MM415B02822</strain>
    </source>
</reference>
<evidence type="ECO:0000259" key="1">
    <source>
        <dbReference type="Pfam" id="PF00149"/>
    </source>
</evidence>
<feature type="domain" description="Calcineurin-like phosphoesterase" evidence="1">
    <location>
        <begin position="96"/>
        <end position="240"/>
    </location>
</feature>
<sequence length="334" mass="38178">MKRKKPQGDELIIFCKEWDKSDRATKQRVVEFYGTTYGTACNWRSQASVVHPLPYVETPTDKYAKQTLIRSLSYLPPRSGATNAPLTLNTKGAVQTVAIINDTHNPYQDTTALALVETLLHEVQPDVLVYNGDVNDFYQISSFDKDPKRMGQMQQDVNTVKDMFNRHNVQLPNTRKILLGGNHEDRLQRFLWSKSPALSSLDCLTITELYGLKDKEIEYLPPECGLLVNGIFLIIHGTLCSMNSSYTAKRMFDRMGGSGIHGHTHRGGSYYKRNRFGIHGWYENFCLCDLNPDWVPHPDWQHGFSLVHFTSDHFWVEQLPIASSKLIYGGKIYE</sequence>
<evidence type="ECO:0000313" key="2">
    <source>
        <dbReference type="EMBL" id="QJA88140.1"/>
    </source>
</evidence>
<dbReference type="AlphaFoldDB" id="A0A6M3L1M1"/>
<gene>
    <name evidence="2" type="ORF">MM415B02822_0002</name>
</gene>
<name>A0A6M3L1M1_9ZZZZ</name>
<dbReference type="Pfam" id="PF00149">
    <property type="entry name" value="Metallophos"/>
    <property type="match status" value="1"/>
</dbReference>
<dbReference type="InterPro" id="IPR004843">
    <property type="entry name" value="Calcineurin-like_PHP"/>
</dbReference>
<accession>A0A6M3L1M1</accession>
<dbReference type="InterPro" id="IPR029052">
    <property type="entry name" value="Metallo-depent_PP-like"/>
</dbReference>